<comment type="similarity">
    <text evidence="1">Belongs to the NmrA-type oxidoreductase family.</text>
</comment>
<dbReference type="InterPro" id="IPR008030">
    <property type="entry name" value="NmrA-like"/>
</dbReference>
<dbReference type="InterPro" id="IPR036291">
    <property type="entry name" value="NAD(P)-bd_dom_sf"/>
</dbReference>
<feature type="domain" description="NmrA-like" evidence="3">
    <location>
        <begin position="7"/>
        <end position="248"/>
    </location>
</feature>
<accession>A0A438M5C5</accession>
<dbReference type="Gene3D" id="3.40.50.720">
    <property type="entry name" value="NAD(P)-binding Rossmann-like Domain"/>
    <property type="match status" value="1"/>
</dbReference>
<gene>
    <name evidence="4" type="ORF">EDD27_3460</name>
</gene>
<dbReference type="PANTHER" id="PTHR42748:SF7">
    <property type="entry name" value="NMRA LIKE REDOX SENSOR 1-RELATED"/>
    <property type="match status" value="1"/>
</dbReference>
<protein>
    <submittedName>
        <fullName evidence="4">Uncharacterized protein YbjT (DUF2867 family)</fullName>
    </submittedName>
</protein>
<evidence type="ECO:0000259" key="3">
    <source>
        <dbReference type="Pfam" id="PF05368"/>
    </source>
</evidence>
<proteinExistence type="inferred from homology"/>
<sequence>MCRFMNTSIVVVHGATGTQGAPVVRRLLSAGHRVRAAVRDTSTADLPTGAEPVFADLSVPESLTHAYAGADAVIVQLPLVFAADAAVPQAEAVLAALKGGAVPRAVLNTGGPTPSAPTGVPFVDARVLLATELPGVVDTATVLAPAFTYMENLAAPWSLPRVAAGEAAYPLPAELPVPWLALDDLADVVAGLVTDPAPPPVRIAAGPQSLTGHQVAAELAAALGREVRWRTVEPEEYERMLAPFTGAETAAGIAAAYTPPPPGTPPPPAPDPAVIATGTTTLREWATRQDWHL</sequence>
<keyword evidence="5" id="KW-1185">Reference proteome</keyword>
<dbReference type="Pfam" id="PF05368">
    <property type="entry name" value="NmrA"/>
    <property type="match status" value="1"/>
</dbReference>
<keyword evidence="2" id="KW-0521">NADP</keyword>
<reference evidence="4 5" key="1">
    <citation type="submission" date="2019-01" db="EMBL/GenBank/DDBJ databases">
        <title>Sequencing the genomes of 1000 actinobacteria strains.</title>
        <authorList>
            <person name="Klenk H.-P."/>
        </authorList>
    </citation>
    <scope>NUCLEOTIDE SEQUENCE [LARGE SCALE GENOMIC DNA]</scope>
    <source>
        <strain evidence="4 5">DSM 43925</strain>
    </source>
</reference>
<dbReference type="InterPro" id="IPR051164">
    <property type="entry name" value="NmrA-like_oxidored"/>
</dbReference>
<dbReference type="AlphaFoldDB" id="A0A438M5C5"/>
<evidence type="ECO:0000313" key="5">
    <source>
        <dbReference type="Proteomes" id="UP000284824"/>
    </source>
</evidence>
<dbReference type="Proteomes" id="UP000284824">
    <property type="component" value="Unassembled WGS sequence"/>
</dbReference>
<name>A0A438M5C5_9ACTN</name>
<dbReference type="SUPFAM" id="SSF51735">
    <property type="entry name" value="NAD(P)-binding Rossmann-fold domains"/>
    <property type="match status" value="1"/>
</dbReference>
<evidence type="ECO:0000256" key="2">
    <source>
        <dbReference type="ARBA" id="ARBA00022857"/>
    </source>
</evidence>
<evidence type="ECO:0000313" key="4">
    <source>
        <dbReference type="EMBL" id="RVX41009.1"/>
    </source>
</evidence>
<organism evidence="4 5">
    <name type="scientific">Nonomuraea polychroma</name>
    <dbReference type="NCBI Taxonomy" id="46176"/>
    <lineage>
        <taxon>Bacteria</taxon>
        <taxon>Bacillati</taxon>
        <taxon>Actinomycetota</taxon>
        <taxon>Actinomycetes</taxon>
        <taxon>Streptosporangiales</taxon>
        <taxon>Streptosporangiaceae</taxon>
        <taxon>Nonomuraea</taxon>
    </lineage>
</organism>
<evidence type="ECO:0000256" key="1">
    <source>
        <dbReference type="ARBA" id="ARBA00006328"/>
    </source>
</evidence>
<comment type="caution">
    <text evidence="4">The sequence shown here is derived from an EMBL/GenBank/DDBJ whole genome shotgun (WGS) entry which is preliminary data.</text>
</comment>
<dbReference type="PANTHER" id="PTHR42748">
    <property type="entry name" value="NITROGEN METABOLITE REPRESSION PROTEIN NMRA FAMILY MEMBER"/>
    <property type="match status" value="1"/>
</dbReference>
<dbReference type="EMBL" id="SAUN01000001">
    <property type="protein sequence ID" value="RVX41009.1"/>
    <property type="molecule type" value="Genomic_DNA"/>
</dbReference>